<evidence type="ECO:0000313" key="3">
    <source>
        <dbReference type="Proteomes" id="UP000518316"/>
    </source>
</evidence>
<dbReference type="AlphaFoldDB" id="A0A7W3Y8L3"/>
<feature type="domain" description="NAD(P)-binding" evidence="1">
    <location>
        <begin position="71"/>
        <end position="162"/>
    </location>
</feature>
<dbReference type="Gene3D" id="3.40.50.720">
    <property type="entry name" value="NAD(P)-binding Rossmann-like Domain"/>
    <property type="match status" value="1"/>
</dbReference>
<evidence type="ECO:0000259" key="1">
    <source>
        <dbReference type="Pfam" id="PF13460"/>
    </source>
</evidence>
<gene>
    <name evidence="2" type="ORF">H5S40_05200</name>
</gene>
<organism evidence="2 3">
    <name type="scientific">Limosilactobacillus albertensis</name>
    <dbReference type="NCBI Taxonomy" id="2759752"/>
    <lineage>
        <taxon>Bacteria</taxon>
        <taxon>Bacillati</taxon>
        <taxon>Bacillota</taxon>
        <taxon>Bacilli</taxon>
        <taxon>Lactobacillales</taxon>
        <taxon>Lactobacillaceae</taxon>
        <taxon>Limosilactobacillus</taxon>
    </lineage>
</organism>
<name>A0A7W3Y8L3_9LACO</name>
<keyword evidence="3" id="KW-1185">Reference proteome</keyword>
<proteinExistence type="predicted"/>
<sequence length="174" mass="19247">MSRIVIVSRRHDKLVSTVMKKVPEAVALTNFKFEIQNGDVLCWLPTVNEAVDDEVQELAALLDHSLFLPAKIVMLSIAGTADDATNQQLQEWYGKQATQIVFAHQYAIKMIDEFELPYTIVRALPIISDETTLKIVDEGKPLQGEGIGIAQVAQVIKRAVTTDDFKNQSVGVAP</sequence>
<protein>
    <submittedName>
        <fullName evidence="2">NAD(P)H-binding protein</fullName>
    </submittedName>
</protein>
<dbReference type="Pfam" id="PF13460">
    <property type="entry name" value="NAD_binding_10"/>
    <property type="match status" value="1"/>
</dbReference>
<accession>A0A7W3Y8L3</accession>
<evidence type="ECO:0000313" key="2">
    <source>
        <dbReference type="EMBL" id="MBB1069553.1"/>
    </source>
</evidence>
<dbReference type="InterPro" id="IPR016040">
    <property type="entry name" value="NAD(P)-bd_dom"/>
</dbReference>
<dbReference type="Proteomes" id="UP000518316">
    <property type="component" value="Unassembled WGS sequence"/>
</dbReference>
<dbReference type="RefSeq" id="WP_182598134.1">
    <property type="nucleotide sequence ID" value="NZ_JACIVC010000054.1"/>
</dbReference>
<reference evidence="2 3" key="1">
    <citation type="submission" date="2020-07" db="EMBL/GenBank/DDBJ databases">
        <title>Description of Limosilactobacillus balticus sp. nov., Limosilactobacillus agrestis sp. nov., Limosilactobacillus albertensis sp. nov., Limosilactobacillus rudii sp. nov., Limosilactobacillus fastidiosus sp. nov., five novel Limosilactobacillus species isolated from the vertebrate gastrointestinal tract, and proposal of 6 subspecies of Limosilactobacillus reuteri adapted to the gastrointestinal tract of specific vertebrate hosts.</title>
        <authorList>
            <person name="Li F."/>
            <person name="Cheng C."/>
            <person name="Zheng J."/>
            <person name="Quevedo R.M."/>
            <person name="Li J."/>
            <person name="Roos S."/>
            <person name="Gaenzle M.G."/>
            <person name="Walter J."/>
        </authorList>
    </citation>
    <scope>NUCLEOTIDE SEQUENCE [LARGE SCALE GENOMIC DNA]</scope>
    <source>
        <strain evidence="2 3">RRLNB_1_1</strain>
    </source>
</reference>
<dbReference type="EMBL" id="JACIVC010000054">
    <property type="protein sequence ID" value="MBB1069553.1"/>
    <property type="molecule type" value="Genomic_DNA"/>
</dbReference>
<comment type="caution">
    <text evidence="2">The sequence shown here is derived from an EMBL/GenBank/DDBJ whole genome shotgun (WGS) entry which is preliminary data.</text>
</comment>